<feature type="transmembrane region" description="Helical" evidence="7">
    <location>
        <begin position="218"/>
        <end position="235"/>
    </location>
</feature>
<dbReference type="InterPro" id="IPR036259">
    <property type="entry name" value="MFS_trans_sf"/>
</dbReference>
<dbReference type="PRINTS" id="PR01036">
    <property type="entry name" value="TCRTETB"/>
</dbReference>
<feature type="transmembrane region" description="Helical" evidence="7">
    <location>
        <begin position="125"/>
        <end position="143"/>
    </location>
</feature>
<evidence type="ECO:0000256" key="1">
    <source>
        <dbReference type="ARBA" id="ARBA00004651"/>
    </source>
</evidence>
<name>A0ABV5NJ56_9ACTN</name>
<feature type="transmembrane region" description="Helical" evidence="7">
    <location>
        <begin position="155"/>
        <end position="177"/>
    </location>
</feature>
<feature type="transmembrane region" description="Helical" evidence="7">
    <location>
        <begin position="315"/>
        <end position="338"/>
    </location>
</feature>
<feature type="transmembrane region" description="Helical" evidence="7">
    <location>
        <begin position="95"/>
        <end position="113"/>
    </location>
</feature>
<keyword evidence="2" id="KW-0813">Transport</keyword>
<keyword evidence="3" id="KW-1003">Cell membrane</keyword>
<dbReference type="RefSeq" id="WP_379483148.1">
    <property type="nucleotide sequence ID" value="NZ_JBHMCF010000011.1"/>
</dbReference>
<evidence type="ECO:0000313" key="9">
    <source>
        <dbReference type="EMBL" id="MFB9470339.1"/>
    </source>
</evidence>
<evidence type="ECO:0000256" key="2">
    <source>
        <dbReference type="ARBA" id="ARBA00022448"/>
    </source>
</evidence>
<dbReference type="Pfam" id="PF07690">
    <property type="entry name" value="MFS_1"/>
    <property type="match status" value="2"/>
</dbReference>
<evidence type="ECO:0000256" key="6">
    <source>
        <dbReference type="ARBA" id="ARBA00023136"/>
    </source>
</evidence>
<dbReference type="PROSITE" id="PS50850">
    <property type="entry name" value="MFS"/>
    <property type="match status" value="1"/>
</dbReference>
<sequence>MALIVAMAWFMQNLDTTIINTSLPQMAETFGVDAVSVNIGITAYVVAGAAFIPLGGWLSDRYGAKRIFAIAIVVFGLASIACAACTALWQFVLARVVQGAGGALMVPVGRIIVLKNAGKQDLMRATALITWPALLAPVIAPVLGGALTTWYGWEWIFLLNAPLALTGTVLVLAYVPSVRDSEPKPLDRVGTVLIVTSLSLTIYGLSELAQPSLIGLDLALPAVGLLVGVGAVRWFRRAAYPLVGLGPLRVPTFAAASLHAGNLIRLAISATPFLLPLMLQEAWGLTPLEAGQLVLVYFLGNLVIKVITTPLMRWLGFRTVLVCNGIGVGLSIAAFGLLDARTGFVVGAAVAFVAGATRSIEFTGINTLSFADIGSADRASASTLFSMTQQISVALGVAVAAIALQVAHGPAATPLTQSDFSLAFYVSGAIALAGALLMLLLRPDAGHEVTGHRPRRDARTNA</sequence>
<dbReference type="Gene3D" id="1.20.1720.10">
    <property type="entry name" value="Multidrug resistance protein D"/>
    <property type="match status" value="1"/>
</dbReference>
<keyword evidence="6 7" id="KW-0472">Membrane</keyword>
<feature type="transmembrane region" description="Helical" evidence="7">
    <location>
        <begin position="67"/>
        <end position="89"/>
    </location>
</feature>
<proteinExistence type="predicted"/>
<organism evidence="9 10">
    <name type="scientific">Nonomuraea salmonea</name>
    <dbReference type="NCBI Taxonomy" id="46181"/>
    <lineage>
        <taxon>Bacteria</taxon>
        <taxon>Bacillati</taxon>
        <taxon>Actinomycetota</taxon>
        <taxon>Actinomycetes</taxon>
        <taxon>Streptosporangiales</taxon>
        <taxon>Streptosporangiaceae</taxon>
        <taxon>Nonomuraea</taxon>
    </lineage>
</organism>
<dbReference type="Gene3D" id="1.20.1250.20">
    <property type="entry name" value="MFS general substrate transporter like domains"/>
    <property type="match status" value="1"/>
</dbReference>
<feature type="transmembrane region" description="Helical" evidence="7">
    <location>
        <begin position="420"/>
        <end position="441"/>
    </location>
</feature>
<feature type="transmembrane region" description="Helical" evidence="7">
    <location>
        <begin position="290"/>
        <end position="308"/>
    </location>
</feature>
<feature type="domain" description="Major facilitator superfamily (MFS) profile" evidence="8">
    <location>
        <begin position="1"/>
        <end position="446"/>
    </location>
</feature>
<evidence type="ECO:0000256" key="3">
    <source>
        <dbReference type="ARBA" id="ARBA00022475"/>
    </source>
</evidence>
<comment type="subcellular location">
    <subcellularLocation>
        <location evidence="1">Cell membrane</location>
        <topology evidence="1">Multi-pass membrane protein</topology>
    </subcellularLocation>
</comment>
<feature type="transmembrane region" description="Helical" evidence="7">
    <location>
        <begin position="391"/>
        <end position="408"/>
    </location>
</feature>
<gene>
    <name evidence="9" type="ORF">ACFFR3_12540</name>
</gene>
<protein>
    <submittedName>
        <fullName evidence="9">MFS transporter</fullName>
    </submittedName>
</protein>
<evidence type="ECO:0000259" key="8">
    <source>
        <dbReference type="PROSITE" id="PS50850"/>
    </source>
</evidence>
<keyword evidence="10" id="KW-1185">Reference proteome</keyword>
<evidence type="ECO:0000256" key="5">
    <source>
        <dbReference type="ARBA" id="ARBA00022989"/>
    </source>
</evidence>
<dbReference type="InterPro" id="IPR020846">
    <property type="entry name" value="MFS_dom"/>
</dbReference>
<dbReference type="PANTHER" id="PTHR42718:SF46">
    <property type="entry name" value="BLR6921 PROTEIN"/>
    <property type="match status" value="1"/>
</dbReference>
<feature type="transmembrane region" description="Helical" evidence="7">
    <location>
        <begin position="34"/>
        <end position="55"/>
    </location>
</feature>
<dbReference type="EMBL" id="JBHMCF010000011">
    <property type="protein sequence ID" value="MFB9470339.1"/>
    <property type="molecule type" value="Genomic_DNA"/>
</dbReference>
<evidence type="ECO:0000256" key="4">
    <source>
        <dbReference type="ARBA" id="ARBA00022692"/>
    </source>
</evidence>
<reference evidence="9 10" key="1">
    <citation type="submission" date="2024-09" db="EMBL/GenBank/DDBJ databases">
        <authorList>
            <person name="Sun Q."/>
            <person name="Mori K."/>
        </authorList>
    </citation>
    <scope>NUCLEOTIDE SEQUENCE [LARGE SCALE GENOMIC DNA]</scope>
    <source>
        <strain evidence="9 10">JCM 3324</strain>
    </source>
</reference>
<evidence type="ECO:0000256" key="7">
    <source>
        <dbReference type="SAM" id="Phobius"/>
    </source>
</evidence>
<dbReference type="SUPFAM" id="SSF103473">
    <property type="entry name" value="MFS general substrate transporter"/>
    <property type="match status" value="1"/>
</dbReference>
<dbReference type="PANTHER" id="PTHR42718">
    <property type="entry name" value="MAJOR FACILITATOR SUPERFAMILY MULTIDRUG TRANSPORTER MFSC"/>
    <property type="match status" value="1"/>
</dbReference>
<dbReference type="InterPro" id="IPR011701">
    <property type="entry name" value="MFS"/>
</dbReference>
<keyword evidence="5 7" id="KW-1133">Transmembrane helix</keyword>
<evidence type="ECO:0000313" key="10">
    <source>
        <dbReference type="Proteomes" id="UP001589568"/>
    </source>
</evidence>
<feature type="transmembrane region" description="Helical" evidence="7">
    <location>
        <begin position="344"/>
        <end position="370"/>
    </location>
</feature>
<feature type="transmembrane region" description="Helical" evidence="7">
    <location>
        <begin position="189"/>
        <end position="206"/>
    </location>
</feature>
<dbReference type="Proteomes" id="UP001589568">
    <property type="component" value="Unassembled WGS sequence"/>
</dbReference>
<accession>A0ABV5NJ56</accession>
<keyword evidence="4 7" id="KW-0812">Transmembrane</keyword>
<comment type="caution">
    <text evidence="9">The sequence shown here is derived from an EMBL/GenBank/DDBJ whole genome shotgun (WGS) entry which is preliminary data.</text>
</comment>